<keyword evidence="2" id="KW-0663">Pyridoxal phosphate</keyword>
<organism evidence="4 5">
    <name type="scientific">Phocicoccus pinnipedialis</name>
    <dbReference type="NCBI Taxonomy" id="110845"/>
    <lineage>
        <taxon>Bacteria</taxon>
        <taxon>Bacillati</taxon>
        <taxon>Bacillota</taxon>
        <taxon>Bacilli</taxon>
        <taxon>Bacillales</taxon>
        <taxon>Salinicoccaceae</taxon>
        <taxon>Phocicoccus</taxon>
    </lineage>
</organism>
<evidence type="ECO:0000259" key="3">
    <source>
        <dbReference type="Pfam" id="PF01276"/>
    </source>
</evidence>
<dbReference type="Pfam" id="PF01276">
    <property type="entry name" value="OKR_DC_1"/>
    <property type="match status" value="2"/>
</dbReference>
<evidence type="ECO:0000256" key="1">
    <source>
        <dbReference type="ARBA" id="ARBA00001933"/>
    </source>
</evidence>
<keyword evidence="5" id="KW-1185">Reference proteome</keyword>
<dbReference type="RefSeq" id="WP_186075912.1">
    <property type="nucleotide sequence ID" value="NZ_CAJEWB010000004.1"/>
</dbReference>
<dbReference type="SUPFAM" id="SSF53383">
    <property type="entry name" value="PLP-dependent transferases"/>
    <property type="match status" value="1"/>
</dbReference>
<evidence type="ECO:0000256" key="2">
    <source>
        <dbReference type="ARBA" id="ARBA00022898"/>
    </source>
</evidence>
<dbReference type="Gene3D" id="3.90.105.10">
    <property type="entry name" value="Molybdopterin biosynthesis moea protein, domain 2"/>
    <property type="match status" value="1"/>
</dbReference>
<evidence type="ECO:0000313" key="4">
    <source>
        <dbReference type="EMBL" id="CAD2071928.1"/>
    </source>
</evidence>
<gene>
    <name evidence="4" type="primary">speA</name>
    <name evidence="4" type="ORF">JEOPIN946_00122</name>
</gene>
<sequence>MGLLEKLNELKSVHAISMHVPGHKNKTIGNLNDVLISFDMTEIPGLDNLHDPAEVLRELNERLAKKYTGYEAQALVNGSTTGVLSGLHALYEEGKTLYIVDDAHKSVYHATELLNVTPIHIKSSEMNNTKLNDNPVVVITYPTYHGDLLDIEEMIAHIHSKGGKVFIDEAHGSHFDITENFPKSSMNFGADIVVQSYHKGLPSLTGASVVFIKDKDTKRRVMKYVDMFETSSPSYLSLASIESGQGFYEEFDDEVFFLMKKSVKKALEESDITVEESNDPTKLILNKKDYSPYALEKAFRKQNIYSEMVTDRGVLWCLPLWHDGDTFPFELFLERISMVQVKNEIQSKQIDLSVLKGKKAIRNIVPYPPGVPYIKKNDLFTDAHLAEIMQQLKNNVKIEGLEDTLDYYTER</sequence>
<protein>
    <submittedName>
        <fullName evidence="4">Arginine decarboxylase</fullName>
    </submittedName>
</protein>
<reference evidence="4 5" key="1">
    <citation type="submission" date="2020-07" db="EMBL/GenBank/DDBJ databases">
        <authorList>
            <person name="Criscuolo A."/>
        </authorList>
    </citation>
    <scope>NUCLEOTIDE SEQUENCE [LARGE SCALE GENOMIC DNA]</scope>
    <source>
        <strain evidence="4">CIP107946</strain>
    </source>
</reference>
<feature type="domain" description="Orn/Lys/Arg decarboxylases family 1 pyridoxal-P attachment site" evidence="3">
    <location>
        <begin position="6"/>
        <end position="127"/>
    </location>
</feature>
<dbReference type="GO" id="GO:0003824">
    <property type="term" value="F:catalytic activity"/>
    <property type="evidence" value="ECO:0007669"/>
    <property type="project" value="InterPro"/>
</dbReference>
<dbReference type="Gene3D" id="3.40.640.10">
    <property type="entry name" value="Type I PLP-dependent aspartate aminotransferase-like (Major domain)"/>
    <property type="match status" value="1"/>
</dbReference>
<feature type="domain" description="Orn/Lys/Arg decarboxylases family 1 pyridoxal-P attachment site" evidence="3">
    <location>
        <begin position="134"/>
        <end position="253"/>
    </location>
</feature>
<dbReference type="Proteomes" id="UP000588186">
    <property type="component" value="Unassembled WGS sequence"/>
</dbReference>
<dbReference type="PANTHER" id="PTHR43277:SF3">
    <property type="entry name" value="DECARBOXYLASE, PUTATIVE-RELATED"/>
    <property type="match status" value="1"/>
</dbReference>
<dbReference type="SUPFAM" id="SSF55904">
    <property type="entry name" value="Ornithine decarboxylase C-terminal domain"/>
    <property type="match status" value="1"/>
</dbReference>
<dbReference type="InterPro" id="IPR052357">
    <property type="entry name" value="Orn_Lys_Arg_decarboxylase-I"/>
</dbReference>
<evidence type="ECO:0000313" key="5">
    <source>
        <dbReference type="Proteomes" id="UP000588186"/>
    </source>
</evidence>
<comment type="caution">
    <text evidence="4">The sequence shown here is derived from an EMBL/GenBank/DDBJ whole genome shotgun (WGS) entry which is preliminary data.</text>
</comment>
<name>A0A6V7R4J6_9BACL</name>
<proteinExistence type="predicted"/>
<accession>A0A6V7R4J6</accession>
<dbReference type="InterPro" id="IPR036633">
    <property type="entry name" value="Prn/Lys/Arg_de-COase_C_sf"/>
</dbReference>
<comment type="cofactor">
    <cofactor evidence="1">
        <name>pyridoxal 5'-phosphate</name>
        <dbReference type="ChEBI" id="CHEBI:597326"/>
    </cofactor>
</comment>
<dbReference type="PANTHER" id="PTHR43277">
    <property type="entry name" value="ARGININE DECARBOXYLASE"/>
    <property type="match status" value="1"/>
</dbReference>
<dbReference type="InterPro" id="IPR000310">
    <property type="entry name" value="Orn/Lys/Arg_deCO2ase_major_dom"/>
</dbReference>
<dbReference type="AlphaFoldDB" id="A0A6V7R4J6"/>
<dbReference type="InterPro" id="IPR015424">
    <property type="entry name" value="PyrdxlP-dep_Trfase"/>
</dbReference>
<dbReference type="InterPro" id="IPR015421">
    <property type="entry name" value="PyrdxlP-dep_Trfase_major"/>
</dbReference>
<dbReference type="EMBL" id="CAJEWB010000004">
    <property type="protein sequence ID" value="CAD2071928.1"/>
    <property type="molecule type" value="Genomic_DNA"/>
</dbReference>